<gene>
    <name evidence="6" type="ORF">BCR43DRAFT_437698</name>
</gene>
<comment type="caution">
    <text evidence="6">The sequence shown here is derived from an EMBL/GenBank/DDBJ whole genome shotgun (WGS) entry which is preliminary data.</text>
</comment>
<organism evidence="6 7">
    <name type="scientific">Syncephalastrum racemosum</name>
    <name type="common">Filamentous fungus</name>
    <dbReference type="NCBI Taxonomy" id="13706"/>
    <lineage>
        <taxon>Eukaryota</taxon>
        <taxon>Fungi</taxon>
        <taxon>Fungi incertae sedis</taxon>
        <taxon>Mucoromycota</taxon>
        <taxon>Mucoromycotina</taxon>
        <taxon>Mucoromycetes</taxon>
        <taxon>Mucorales</taxon>
        <taxon>Syncephalastraceae</taxon>
        <taxon>Syncephalastrum</taxon>
    </lineage>
</organism>
<evidence type="ECO:0000313" key="7">
    <source>
        <dbReference type="Proteomes" id="UP000242180"/>
    </source>
</evidence>
<keyword evidence="7" id="KW-1185">Reference proteome</keyword>
<evidence type="ECO:0000256" key="2">
    <source>
        <dbReference type="ARBA" id="ARBA00009540"/>
    </source>
</evidence>
<dbReference type="OMA" id="HYGLWCD"/>
<dbReference type="OrthoDB" id="26679at2759"/>
<proteinExistence type="inferred from homology"/>
<dbReference type="STRING" id="13706.A0A1X2HF32"/>
<accession>A0A1X2HF32</accession>
<reference evidence="6 7" key="1">
    <citation type="submission" date="2016-07" db="EMBL/GenBank/DDBJ databases">
        <title>Pervasive Adenine N6-methylation of Active Genes in Fungi.</title>
        <authorList>
            <consortium name="DOE Joint Genome Institute"/>
            <person name="Mondo S.J."/>
            <person name="Dannebaum R.O."/>
            <person name="Kuo R.C."/>
            <person name="Labutti K."/>
            <person name="Haridas S."/>
            <person name="Kuo A."/>
            <person name="Salamov A."/>
            <person name="Ahrendt S.R."/>
            <person name="Lipzen A."/>
            <person name="Sullivan W."/>
            <person name="Andreopoulos W.B."/>
            <person name="Clum A."/>
            <person name="Lindquist E."/>
            <person name="Daum C."/>
            <person name="Ramamoorthy G.K."/>
            <person name="Gryganskyi A."/>
            <person name="Culley D."/>
            <person name="Magnuson J.K."/>
            <person name="James T.Y."/>
            <person name="O'Malley M.A."/>
            <person name="Stajich J.E."/>
            <person name="Spatafora J.W."/>
            <person name="Visel A."/>
            <person name="Grigoriev I.V."/>
        </authorList>
    </citation>
    <scope>NUCLEOTIDE SEQUENCE [LARGE SCALE GENOMIC DNA]</scope>
    <source>
        <strain evidence="6 7">NRRL 2496</strain>
    </source>
</reference>
<evidence type="ECO:0000256" key="1">
    <source>
        <dbReference type="ARBA" id="ARBA00004173"/>
    </source>
</evidence>
<evidence type="ECO:0000259" key="5">
    <source>
        <dbReference type="PROSITE" id="PS51886"/>
    </source>
</evidence>
<keyword evidence="3" id="KW-0496">Mitochondrion</keyword>
<dbReference type="FunCoup" id="A0A1X2HF32">
    <property type="interactions" value="214"/>
</dbReference>
<dbReference type="Pfam" id="PF07534">
    <property type="entry name" value="TLD"/>
    <property type="match status" value="1"/>
</dbReference>
<evidence type="ECO:0000256" key="4">
    <source>
        <dbReference type="ARBA" id="ARBA00040604"/>
    </source>
</evidence>
<feature type="domain" description="TLDc" evidence="5">
    <location>
        <begin position="1"/>
        <end position="151"/>
    </location>
</feature>
<dbReference type="InParanoid" id="A0A1X2HF32"/>
<comment type="similarity">
    <text evidence="2">Belongs to the OXR1 family.</text>
</comment>
<dbReference type="PANTHER" id="PTHR23354">
    <property type="entry name" value="NUCLEOLAR PROTEIN 7/ESTROGEN RECEPTOR COACTIVATOR-RELATED"/>
    <property type="match status" value="1"/>
</dbReference>
<sequence>LPRRHRVAQQWSLLYSLDQHGVSLSTLYRRLHTHKGPCLLVIKDEDDQVFGAFLNESLKPSTSYYGTGECFLWKQQDKDACHIYPWTGKNEYMILAEPDFIALGGGNGKFGLWIDSDLDRGYSEQCPTFDNDSLSQAPDFACMQLEIWGFSI</sequence>
<dbReference type="AlphaFoldDB" id="A0A1X2HF32"/>
<protein>
    <recommendedName>
        <fullName evidence="4">Oxidation resistance protein 1</fullName>
    </recommendedName>
</protein>
<comment type="subcellular location">
    <subcellularLocation>
        <location evidence="1">Mitochondrion</location>
    </subcellularLocation>
</comment>
<name>A0A1X2HF32_SYNRA</name>
<dbReference type="GO" id="GO:0005634">
    <property type="term" value="C:nucleus"/>
    <property type="evidence" value="ECO:0007669"/>
    <property type="project" value="TreeGrafter"/>
</dbReference>
<evidence type="ECO:0000256" key="3">
    <source>
        <dbReference type="ARBA" id="ARBA00023128"/>
    </source>
</evidence>
<dbReference type="GO" id="GO:0005739">
    <property type="term" value="C:mitochondrion"/>
    <property type="evidence" value="ECO:0007669"/>
    <property type="project" value="UniProtKB-SubCell"/>
</dbReference>
<dbReference type="GO" id="GO:0006979">
    <property type="term" value="P:response to oxidative stress"/>
    <property type="evidence" value="ECO:0007669"/>
    <property type="project" value="TreeGrafter"/>
</dbReference>
<dbReference type="EMBL" id="MCGN01000004">
    <property type="protein sequence ID" value="ORY97512.1"/>
    <property type="molecule type" value="Genomic_DNA"/>
</dbReference>
<dbReference type="SMART" id="SM00584">
    <property type="entry name" value="TLDc"/>
    <property type="match status" value="1"/>
</dbReference>
<dbReference type="Proteomes" id="UP000242180">
    <property type="component" value="Unassembled WGS sequence"/>
</dbReference>
<dbReference type="InterPro" id="IPR006571">
    <property type="entry name" value="TLDc_dom"/>
</dbReference>
<dbReference type="PANTHER" id="PTHR23354:SF62">
    <property type="entry name" value="MUSTARD, ISOFORM V"/>
    <property type="match status" value="1"/>
</dbReference>
<feature type="non-terminal residue" evidence="6">
    <location>
        <position position="1"/>
    </location>
</feature>
<evidence type="ECO:0000313" key="6">
    <source>
        <dbReference type="EMBL" id="ORY97512.1"/>
    </source>
</evidence>
<dbReference type="PROSITE" id="PS51886">
    <property type="entry name" value="TLDC"/>
    <property type="match status" value="1"/>
</dbReference>